<dbReference type="EMBL" id="CP030261">
    <property type="protein sequence ID" value="AXB56180.1"/>
    <property type="molecule type" value="Genomic_DNA"/>
</dbReference>
<name>A0A344LQI8_9FLAO</name>
<dbReference type="KEGG" id="ffl:HYN86_06025"/>
<sequence>MIKYLKYISITVIAFALFSCKKNEWTPEKEAEFKKGVKERLEKGSFNENQINYIANCTFEKVKSKDLKPNDYEKPQTLEVVKNMEKECSNESYEKSLTREDIARVWNPEIIRSYKKILKPIFIQKGFKDDQASYIADCTAYTLFQQNVTIADLQDPRYQNLIERVGMFCQQELIRQN</sequence>
<proteinExistence type="predicted"/>
<accession>A0A344LQI8</accession>
<gene>
    <name evidence="1" type="ORF">HYN86_06025</name>
</gene>
<keyword evidence="2" id="KW-1185">Reference proteome</keyword>
<reference evidence="1 2" key="1">
    <citation type="submission" date="2018-06" db="EMBL/GenBank/DDBJ databases">
        <title>Genome sequencing of Flavobacterium.</title>
        <authorList>
            <person name="Baek M.-G."/>
            <person name="Yi H."/>
        </authorList>
    </citation>
    <scope>NUCLEOTIDE SEQUENCE [LARGE SCALE GENOMIC DNA]</scope>
    <source>
        <strain evidence="1 2">HYN0086</strain>
    </source>
</reference>
<dbReference type="OrthoDB" id="1351435at2"/>
<dbReference type="AlphaFoldDB" id="A0A344LQI8"/>
<evidence type="ECO:0000313" key="1">
    <source>
        <dbReference type="EMBL" id="AXB56180.1"/>
    </source>
</evidence>
<dbReference type="Proteomes" id="UP000251561">
    <property type="component" value="Chromosome"/>
</dbReference>
<organism evidence="1 2">
    <name type="scientific">Flavobacterium fluviale</name>
    <dbReference type="NCBI Taxonomy" id="2249356"/>
    <lineage>
        <taxon>Bacteria</taxon>
        <taxon>Pseudomonadati</taxon>
        <taxon>Bacteroidota</taxon>
        <taxon>Flavobacteriia</taxon>
        <taxon>Flavobacteriales</taxon>
        <taxon>Flavobacteriaceae</taxon>
        <taxon>Flavobacterium</taxon>
    </lineage>
</organism>
<evidence type="ECO:0000313" key="2">
    <source>
        <dbReference type="Proteomes" id="UP000251561"/>
    </source>
</evidence>
<protein>
    <submittedName>
        <fullName evidence="1">Uncharacterized protein</fullName>
    </submittedName>
</protein>
<dbReference type="PROSITE" id="PS51257">
    <property type="entry name" value="PROKAR_LIPOPROTEIN"/>
    <property type="match status" value="1"/>
</dbReference>
<dbReference type="RefSeq" id="WP_113677224.1">
    <property type="nucleotide sequence ID" value="NZ_CP030261.1"/>
</dbReference>